<reference evidence="3 4" key="1">
    <citation type="submission" date="2023-10" db="EMBL/GenBank/DDBJ databases">
        <title>Microbacterium xanthum sp. nov., isolated from seaweed.</title>
        <authorList>
            <person name="Lee S.D."/>
        </authorList>
    </citation>
    <scope>NUCLEOTIDE SEQUENCE [LARGE SCALE GENOMIC DNA]</scope>
    <source>
        <strain evidence="3 4">KCTC 19124</strain>
    </source>
</reference>
<feature type="chain" id="PRO_5047534558" evidence="1">
    <location>
        <begin position="26"/>
        <end position="124"/>
    </location>
</feature>
<dbReference type="PANTHER" id="PTHR43031:SF1">
    <property type="entry name" value="PYRIDINE NUCLEOTIDE-DISULPHIDE OXIDOREDUCTASE"/>
    <property type="match status" value="1"/>
</dbReference>
<sequence>MRRRDLRAVVALAAAIALTTTVAGCAGGGPASIVVTDETVVVDVRTPAEYAEGHLEGAVNIDLQDAGFEEAITALDDDGEYVVYCRSGNRSAQAASLMEAEGLDVIDAGGVDEAADATGLPIVP</sequence>
<evidence type="ECO:0000313" key="4">
    <source>
        <dbReference type="Proteomes" id="UP001291912"/>
    </source>
</evidence>
<feature type="domain" description="Rhodanese" evidence="2">
    <location>
        <begin position="35"/>
        <end position="123"/>
    </location>
</feature>
<dbReference type="Pfam" id="PF00581">
    <property type="entry name" value="Rhodanese"/>
    <property type="match status" value="1"/>
</dbReference>
<protein>
    <submittedName>
        <fullName evidence="3">Rhodanese-like domain-containing protein</fullName>
    </submittedName>
</protein>
<dbReference type="InterPro" id="IPR001763">
    <property type="entry name" value="Rhodanese-like_dom"/>
</dbReference>
<dbReference type="Gene3D" id="3.40.250.10">
    <property type="entry name" value="Rhodanese-like domain"/>
    <property type="match status" value="1"/>
</dbReference>
<dbReference type="CDD" id="cd00158">
    <property type="entry name" value="RHOD"/>
    <property type="match status" value="1"/>
</dbReference>
<organism evidence="3 4">
    <name type="scientific">Microbacterium aquimaris</name>
    <dbReference type="NCBI Taxonomy" id="459816"/>
    <lineage>
        <taxon>Bacteria</taxon>
        <taxon>Bacillati</taxon>
        <taxon>Actinomycetota</taxon>
        <taxon>Actinomycetes</taxon>
        <taxon>Micrococcales</taxon>
        <taxon>Microbacteriaceae</taxon>
        <taxon>Microbacterium</taxon>
    </lineage>
</organism>
<comment type="caution">
    <text evidence="3">The sequence shown here is derived from an EMBL/GenBank/DDBJ whole genome shotgun (WGS) entry which is preliminary data.</text>
</comment>
<evidence type="ECO:0000259" key="2">
    <source>
        <dbReference type="PROSITE" id="PS50206"/>
    </source>
</evidence>
<dbReference type="InterPro" id="IPR036873">
    <property type="entry name" value="Rhodanese-like_dom_sf"/>
</dbReference>
<dbReference type="SUPFAM" id="SSF52821">
    <property type="entry name" value="Rhodanese/Cell cycle control phosphatase"/>
    <property type="match status" value="1"/>
</dbReference>
<feature type="signal peptide" evidence="1">
    <location>
        <begin position="1"/>
        <end position="25"/>
    </location>
</feature>
<evidence type="ECO:0000256" key="1">
    <source>
        <dbReference type="SAM" id="SignalP"/>
    </source>
</evidence>
<accession>A0ABU5N3U4</accession>
<keyword evidence="1" id="KW-0732">Signal</keyword>
<dbReference type="RefSeq" id="WP_194423290.1">
    <property type="nucleotide sequence ID" value="NZ_BAAAPT010000001.1"/>
</dbReference>
<dbReference type="SMART" id="SM00450">
    <property type="entry name" value="RHOD"/>
    <property type="match status" value="1"/>
</dbReference>
<dbReference type="Proteomes" id="UP001291912">
    <property type="component" value="Unassembled WGS sequence"/>
</dbReference>
<dbReference type="EMBL" id="JAWJYN010000001">
    <property type="protein sequence ID" value="MDZ8160587.1"/>
    <property type="molecule type" value="Genomic_DNA"/>
</dbReference>
<dbReference type="PROSITE" id="PS51257">
    <property type="entry name" value="PROKAR_LIPOPROTEIN"/>
    <property type="match status" value="1"/>
</dbReference>
<keyword evidence="4" id="KW-1185">Reference proteome</keyword>
<proteinExistence type="predicted"/>
<gene>
    <name evidence="3" type="ORF">R2Q92_01980</name>
</gene>
<dbReference type="InterPro" id="IPR050229">
    <property type="entry name" value="GlpE_sulfurtransferase"/>
</dbReference>
<dbReference type="PANTHER" id="PTHR43031">
    <property type="entry name" value="FAD-DEPENDENT OXIDOREDUCTASE"/>
    <property type="match status" value="1"/>
</dbReference>
<evidence type="ECO:0000313" key="3">
    <source>
        <dbReference type="EMBL" id="MDZ8160587.1"/>
    </source>
</evidence>
<name>A0ABU5N3U4_9MICO</name>
<dbReference type="PROSITE" id="PS50206">
    <property type="entry name" value="RHODANESE_3"/>
    <property type="match status" value="1"/>
</dbReference>